<dbReference type="Gene3D" id="1.20.1280.290">
    <property type="match status" value="2"/>
</dbReference>
<comment type="subcellular location">
    <subcellularLocation>
        <location evidence="1 8">Membrane</location>
        <topology evidence="1 8">Multi-pass membrane protein</topology>
    </subcellularLocation>
</comment>
<comment type="caution">
    <text evidence="11">The sequence shown here is derived from an EMBL/GenBank/DDBJ whole genome shotgun (WGS) entry which is preliminary data.</text>
</comment>
<protein>
    <recommendedName>
        <fullName evidence="8">Mannose-P-dolichol utilization defect 1 protein homolog</fullName>
    </recommendedName>
</protein>
<evidence type="ECO:0000256" key="2">
    <source>
        <dbReference type="ARBA" id="ARBA00022448"/>
    </source>
</evidence>
<dbReference type="PANTHER" id="PTHR12226:SF2">
    <property type="entry name" value="MANNOSE-P-DOLICHOL UTILIZATION DEFECT 1 PROTEIN"/>
    <property type="match status" value="1"/>
</dbReference>
<feature type="chain" id="PRO_5045870541" description="Mannose-P-dolichol utilization defect 1 protein homolog" evidence="10">
    <location>
        <begin position="22"/>
        <end position="277"/>
    </location>
</feature>
<feature type="transmembrane region" description="Helical" evidence="9">
    <location>
        <begin position="136"/>
        <end position="154"/>
    </location>
</feature>
<evidence type="ECO:0000256" key="5">
    <source>
        <dbReference type="ARBA" id="ARBA00022989"/>
    </source>
</evidence>
<evidence type="ECO:0000256" key="1">
    <source>
        <dbReference type="ARBA" id="ARBA00004141"/>
    </source>
</evidence>
<dbReference type="Pfam" id="PF04193">
    <property type="entry name" value="PQ-loop"/>
    <property type="match status" value="2"/>
</dbReference>
<keyword evidence="3 8" id="KW-0812">Transmembrane</keyword>
<keyword evidence="12" id="KW-1185">Reference proteome</keyword>
<sequence>MTIHLVLAAVLVLALPMACLATPVPYLNFFDTKMLLPPLLKDPLVALVGNTCYTSLIEDFHLTDIECIQYAISKCLGFGIVVGSAIVKLPQILTITSNRSAKGLSLTSFVLETIAYCITLAYNLRQQNPLSTFGEVFFMTLQNILITLLILHYAQRQREMILTLVGFVVLLLGLTSSRLVPSWLMASLYAVTIPLALASKVPQIYTNYTSHSTGQLSLVAVINYFVGSSARVFTTITELDDPLMLGGNVLASILNGILLIQVVIYWNKDEEKPSKAD</sequence>
<evidence type="ECO:0000256" key="9">
    <source>
        <dbReference type="SAM" id="Phobius"/>
    </source>
</evidence>
<gene>
    <name evidence="11" type="ORF">J3Q64DRAFT_1770638</name>
</gene>
<evidence type="ECO:0000256" key="4">
    <source>
        <dbReference type="ARBA" id="ARBA00022737"/>
    </source>
</evidence>
<keyword evidence="4" id="KW-0677">Repeat</keyword>
<accession>A0ABR3AKH3</accession>
<proteinExistence type="inferred from homology"/>
<feature type="transmembrane region" description="Helical" evidence="9">
    <location>
        <begin position="101"/>
        <end position="124"/>
    </location>
</feature>
<evidence type="ECO:0000256" key="10">
    <source>
        <dbReference type="SAM" id="SignalP"/>
    </source>
</evidence>
<name>A0ABR3AKH3_PHYBL</name>
<organism evidence="11 12">
    <name type="scientific">Phycomyces blakesleeanus</name>
    <dbReference type="NCBI Taxonomy" id="4837"/>
    <lineage>
        <taxon>Eukaryota</taxon>
        <taxon>Fungi</taxon>
        <taxon>Fungi incertae sedis</taxon>
        <taxon>Mucoromycota</taxon>
        <taxon>Mucoromycotina</taxon>
        <taxon>Mucoromycetes</taxon>
        <taxon>Mucorales</taxon>
        <taxon>Phycomycetaceae</taxon>
        <taxon>Phycomyces</taxon>
    </lineage>
</organism>
<keyword evidence="5 8" id="KW-1133">Transmembrane helix</keyword>
<evidence type="ECO:0000256" key="7">
    <source>
        <dbReference type="ARBA" id="ARBA00038475"/>
    </source>
</evidence>
<evidence type="ECO:0000313" key="11">
    <source>
        <dbReference type="EMBL" id="KAL0076770.1"/>
    </source>
</evidence>
<evidence type="ECO:0000256" key="8">
    <source>
        <dbReference type="PIRNR" id="PIRNR023381"/>
    </source>
</evidence>
<keyword evidence="2" id="KW-0813">Transport</keyword>
<dbReference type="Proteomes" id="UP001448207">
    <property type="component" value="Unassembled WGS sequence"/>
</dbReference>
<dbReference type="EMBL" id="JBCLYO010000030">
    <property type="protein sequence ID" value="KAL0076770.1"/>
    <property type="molecule type" value="Genomic_DNA"/>
</dbReference>
<comment type="similarity">
    <text evidence="7 8">Belongs to the MPDU1 (TC 2.A.43.3) family.</text>
</comment>
<keyword evidence="6 8" id="KW-0472">Membrane</keyword>
<dbReference type="PIRSF" id="PIRSF023381">
    <property type="entry name" value="MannP-dilichol_defect-1p"/>
    <property type="match status" value="1"/>
</dbReference>
<feature type="transmembrane region" description="Helical" evidence="9">
    <location>
        <begin position="245"/>
        <end position="266"/>
    </location>
</feature>
<dbReference type="InterPro" id="IPR016817">
    <property type="entry name" value="MannP-dilichol_defect-1"/>
</dbReference>
<dbReference type="InterPro" id="IPR006603">
    <property type="entry name" value="PQ-loop_rpt"/>
</dbReference>
<evidence type="ECO:0000256" key="6">
    <source>
        <dbReference type="ARBA" id="ARBA00023136"/>
    </source>
</evidence>
<feature type="transmembrane region" description="Helical" evidence="9">
    <location>
        <begin position="161"/>
        <end position="177"/>
    </location>
</feature>
<keyword evidence="10" id="KW-0732">Signal</keyword>
<reference evidence="11 12" key="1">
    <citation type="submission" date="2024-04" db="EMBL/GenBank/DDBJ databases">
        <title>Symmetric and asymmetric DNA N6-adenine methylation regulates different biological responses in Mucorales.</title>
        <authorList>
            <consortium name="Lawrence Berkeley National Laboratory"/>
            <person name="Lax C."/>
            <person name="Mondo S.J."/>
            <person name="Osorio-Concepcion M."/>
            <person name="Muszewska A."/>
            <person name="Corrochano-Luque M."/>
            <person name="Gutierrez G."/>
            <person name="Riley R."/>
            <person name="Lipzen A."/>
            <person name="Guo J."/>
            <person name="Hundley H."/>
            <person name="Amirebrahimi M."/>
            <person name="Ng V."/>
            <person name="Lorenzo-Gutierrez D."/>
            <person name="Binder U."/>
            <person name="Yang J."/>
            <person name="Song Y."/>
            <person name="Canovas D."/>
            <person name="Navarro E."/>
            <person name="Freitag M."/>
            <person name="Gabaldon T."/>
            <person name="Grigoriev I.V."/>
            <person name="Corrochano L.M."/>
            <person name="Nicolas F.E."/>
            <person name="Garre V."/>
        </authorList>
    </citation>
    <scope>NUCLEOTIDE SEQUENCE [LARGE SCALE GENOMIC DNA]</scope>
    <source>
        <strain evidence="11 12">L51</strain>
    </source>
</reference>
<evidence type="ECO:0000256" key="3">
    <source>
        <dbReference type="ARBA" id="ARBA00022692"/>
    </source>
</evidence>
<dbReference type="SMART" id="SM00679">
    <property type="entry name" value="CTNS"/>
    <property type="match status" value="2"/>
</dbReference>
<feature type="signal peptide" evidence="10">
    <location>
        <begin position="1"/>
        <end position="21"/>
    </location>
</feature>
<dbReference type="PANTHER" id="PTHR12226">
    <property type="entry name" value="MANNOSE-P-DOLICHOL UTILIZATION DEFECT 1 LEC35 -RELATED"/>
    <property type="match status" value="1"/>
</dbReference>
<evidence type="ECO:0000313" key="12">
    <source>
        <dbReference type="Proteomes" id="UP001448207"/>
    </source>
</evidence>
<feature type="transmembrane region" description="Helical" evidence="9">
    <location>
        <begin position="68"/>
        <end position="89"/>
    </location>
</feature>